<keyword evidence="3 6" id="KW-0285">Flavoprotein</keyword>
<dbReference type="Pfam" id="PF02770">
    <property type="entry name" value="Acyl-CoA_dh_M"/>
    <property type="match status" value="1"/>
</dbReference>
<dbReference type="SUPFAM" id="SSF56645">
    <property type="entry name" value="Acyl-CoA dehydrogenase NM domain-like"/>
    <property type="match status" value="1"/>
</dbReference>
<proteinExistence type="inferred from homology"/>
<evidence type="ECO:0000259" key="9">
    <source>
        <dbReference type="Pfam" id="PF02771"/>
    </source>
</evidence>
<keyword evidence="11" id="KW-1185">Reference proteome</keyword>
<dbReference type="InterPro" id="IPR046373">
    <property type="entry name" value="Acyl-CoA_Oxase/DH_mid-dom_sf"/>
</dbReference>
<dbReference type="GO" id="GO:0003995">
    <property type="term" value="F:acyl-CoA dehydrogenase activity"/>
    <property type="evidence" value="ECO:0007669"/>
    <property type="project" value="TreeGrafter"/>
</dbReference>
<evidence type="ECO:0000313" key="10">
    <source>
        <dbReference type="EMBL" id="TQM11968.1"/>
    </source>
</evidence>
<dbReference type="SUPFAM" id="SSF47203">
    <property type="entry name" value="Acyl-CoA dehydrogenase C-terminal domain-like"/>
    <property type="match status" value="1"/>
</dbReference>
<dbReference type="Gene3D" id="1.10.540.10">
    <property type="entry name" value="Acyl-CoA dehydrogenase/oxidase, N-terminal domain"/>
    <property type="match status" value="1"/>
</dbReference>
<dbReference type="OrthoDB" id="3663644at2"/>
<gene>
    <name evidence="10" type="ORF">FB558_4541</name>
</gene>
<keyword evidence="4 6" id="KW-0274">FAD</keyword>
<dbReference type="InterPro" id="IPR037069">
    <property type="entry name" value="AcylCoA_DH/ox_N_sf"/>
</dbReference>
<dbReference type="Gene3D" id="1.20.140.10">
    <property type="entry name" value="Butyryl-CoA Dehydrogenase, subunit A, domain 3"/>
    <property type="match status" value="1"/>
</dbReference>
<evidence type="ECO:0000256" key="6">
    <source>
        <dbReference type="RuleBase" id="RU362125"/>
    </source>
</evidence>
<comment type="similarity">
    <text evidence="2 6">Belongs to the acyl-CoA dehydrogenase family.</text>
</comment>
<evidence type="ECO:0000256" key="1">
    <source>
        <dbReference type="ARBA" id="ARBA00001974"/>
    </source>
</evidence>
<dbReference type="InterPro" id="IPR036250">
    <property type="entry name" value="AcylCo_DH-like_C"/>
</dbReference>
<dbReference type="RefSeq" id="WP_142056379.1">
    <property type="nucleotide sequence ID" value="NZ_VFPA01000002.1"/>
</dbReference>
<keyword evidence="5 6" id="KW-0560">Oxidoreductase</keyword>
<dbReference type="InterPro" id="IPR009075">
    <property type="entry name" value="AcylCo_DH/oxidase_C"/>
</dbReference>
<dbReference type="EMBL" id="VFPA01000002">
    <property type="protein sequence ID" value="TQM11968.1"/>
    <property type="molecule type" value="Genomic_DNA"/>
</dbReference>
<feature type="domain" description="Acyl-CoA oxidase/dehydrogenase middle" evidence="8">
    <location>
        <begin position="123"/>
        <end position="193"/>
    </location>
</feature>
<dbReference type="InterPro" id="IPR013786">
    <property type="entry name" value="AcylCoA_DH/ox_N"/>
</dbReference>
<dbReference type="PANTHER" id="PTHR43884">
    <property type="entry name" value="ACYL-COA DEHYDROGENASE"/>
    <property type="match status" value="1"/>
</dbReference>
<dbReference type="Gene3D" id="2.40.110.10">
    <property type="entry name" value="Butyryl-CoA Dehydrogenase, subunit A, domain 2"/>
    <property type="match status" value="1"/>
</dbReference>
<comment type="cofactor">
    <cofactor evidence="1 6">
        <name>FAD</name>
        <dbReference type="ChEBI" id="CHEBI:57692"/>
    </cofactor>
</comment>
<dbReference type="CDD" id="cd00567">
    <property type="entry name" value="ACAD"/>
    <property type="match status" value="1"/>
</dbReference>
<dbReference type="InterPro" id="IPR009100">
    <property type="entry name" value="AcylCoA_DH/oxidase_NM_dom_sf"/>
</dbReference>
<feature type="domain" description="Acyl-CoA dehydrogenase/oxidase N-terminal" evidence="9">
    <location>
        <begin position="7"/>
        <end position="118"/>
    </location>
</feature>
<evidence type="ECO:0000256" key="2">
    <source>
        <dbReference type="ARBA" id="ARBA00009347"/>
    </source>
</evidence>
<dbReference type="GO" id="GO:0050660">
    <property type="term" value="F:flavin adenine dinucleotide binding"/>
    <property type="evidence" value="ECO:0007669"/>
    <property type="project" value="InterPro"/>
</dbReference>
<sequence>MKLVLDAEQQELRAAVRKFLADKAPSARVRAVMNTDTGSDAEVWSGLAGLGALGLVVPDELGGAGAGHVERAVVAEELGRALTPVPFLASAVLATDALLALDDDAARTELLPGLAAGERVGTVAVAEGGGEWDRTGGATRATERDGGWVLTGVKTPVPAGDTADLVLVLARTSDGPGWFAVDAGAAGLTRTRLVGLDPTRVVAKLAFSATPARRLATADAAAALDVVADLAAVALAAEQVGLMQRAMELTVDYAKVRVQFGRPIGSYQAVKHGCADMYSAWEHAVSVLRYAAWAADHDRAELPVAAALAQTYIGPAAFTTATGMVQYHGGTGYTWEHDAHLFYKRAKSAELLLGAPAVHRARLADRLGV</sequence>
<dbReference type="AlphaFoldDB" id="A0A543DRL7"/>
<organism evidence="10 11">
    <name type="scientific">Pseudonocardia kunmingensis</name>
    <dbReference type="NCBI Taxonomy" id="630975"/>
    <lineage>
        <taxon>Bacteria</taxon>
        <taxon>Bacillati</taxon>
        <taxon>Actinomycetota</taxon>
        <taxon>Actinomycetes</taxon>
        <taxon>Pseudonocardiales</taxon>
        <taxon>Pseudonocardiaceae</taxon>
        <taxon>Pseudonocardia</taxon>
    </lineage>
</organism>
<feature type="domain" description="Acyl-CoA dehydrogenase/oxidase C-terminal" evidence="7">
    <location>
        <begin position="232"/>
        <end position="367"/>
    </location>
</feature>
<evidence type="ECO:0000256" key="5">
    <source>
        <dbReference type="ARBA" id="ARBA00023002"/>
    </source>
</evidence>
<evidence type="ECO:0000313" key="11">
    <source>
        <dbReference type="Proteomes" id="UP000315677"/>
    </source>
</evidence>
<reference evidence="10 11" key="1">
    <citation type="submission" date="2019-06" db="EMBL/GenBank/DDBJ databases">
        <title>Sequencing the genomes of 1000 actinobacteria strains.</title>
        <authorList>
            <person name="Klenk H.-P."/>
        </authorList>
    </citation>
    <scope>NUCLEOTIDE SEQUENCE [LARGE SCALE GENOMIC DNA]</scope>
    <source>
        <strain evidence="10 11">DSM 45301</strain>
    </source>
</reference>
<dbReference type="Pfam" id="PF00441">
    <property type="entry name" value="Acyl-CoA_dh_1"/>
    <property type="match status" value="1"/>
</dbReference>
<dbReference type="Proteomes" id="UP000315677">
    <property type="component" value="Unassembled WGS sequence"/>
</dbReference>
<dbReference type="Pfam" id="PF02771">
    <property type="entry name" value="Acyl-CoA_dh_N"/>
    <property type="match status" value="1"/>
</dbReference>
<evidence type="ECO:0000259" key="8">
    <source>
        <dbReference type="Pfam" id="PF02770"/>
    </source>
</evidence>
<dbReference type="InterPro" id="IPR006091">
    <property type="entry name" value="Acyl-CoA_Oxase/DH_mid-dom"/>
</dbReference>
<accession>A0A543DRL7</accession>
<name>A0A543DRL7_9PSEU</name>
<dbReference type="PANTHER" id="PTHR43884:SF20">
    <property type="entry name" value="ACYL-COA DEHYDROGENASE FADE28"/>
    <property type="match status" value="1"/>
</dbReference>
<evidence type="ECO:0000256" key="4">
    <source>
        <dbReference type="ARBA" id="ARBA00022827"/>
    </source>
</evidence>
<evidence type="ECO:0000259" key="7">
    <source>
        <dbReference type="Pfam" id="PF00441"/>
    </source>
</evidence>
<comment type="caution">
    <text evidence="10">The sequence shown here is derived from an EMBL/GenBank/DDBJ whole genome shotgun (WGS) entry which is preliminary data.</text>
</comment>
<protein>
    <submittedName>
        <fullName evidence="10">Acyl-CoA dehydrogenase</fullName>
    </submittedName>
</protein>
<evidence type="ECO:0000256" key="3">
    <source>
        <dbReference type="ARBA" id="ARBA00022630"/>
    </source>
</evidence>